<dbReference type="InterPro" id="IPR015078">
    <property type="entry name" value="DP-EP"/>
</dbReference>
<evidence type="ECO:0000313" key="2">
    <source>
        <dbReference type="EMBL" id="ACJ27458.1"/>
    </source>
</evidence>
<dbReference type="Gene3D" id="2.60.40.420">
    <property type="entry name" value="Cupredoxins - blue copper proteins"/>
    <property type="match status" value="1"/>
</dbReference>
<dbReference type="KEGG" id="swp:swp_0639"/>
<keyword evidence="1" id="KW-0732">Signal</keyword>
<dbReference type="RefSeq" id="WP_020910839.1">
    <property type="nucleotide sequence ID" value="NC_011566.1"/>
</dbReference>
<dbReference type="AlphaFoldDB" id="B8CII2"/>
<sequence>MKTLTKLSTAILTSFLLSSTATQAATQQQIDAALAPVKSAATLEATLSQPSAFDALGDELPVFVASIQFSQAGEATFDNALLQSHLSATEVYQILALFGQQTRIAQYPDALIYNATDELLLENALPFCSADSPIKLRVTLKNDNQVKFNYRQAGVACDGNVEVTENTTITYKLVHTKRTPKGLRITGAGFTNPFDAHIKRVTVSQDGQKLQLENDINNTGISKWQFIFSSDDSDLILLSPDPQVVNSGPRARS</sequence>
<reference evidence="2 3" key="1">
    <citation type="journal article" date="2008" name="PLoS ONE">
        <title>Environmental adaptation: genomic analysis of the piezotolerant and psychrotolerant deep-sea iron reducing bacterium Shewanella piezotolerans WP3.</title>
        <authorList>
            <person name="Wang F."/>
            <person name="Wang J."/>
            <person name="Jian H."/>
            <person name="Zhang B."/>
            <person name="Li S."/>
            <person name="Wang F."/>
            <person name="Zeng X."/>
            <person name="Gao L."/>
            <person name="Bartlett D.H."/>
            <person name="Yu J."/>
            <person name="Hu S."/>
            <person name="Xiao X."/>
        </authorList>
    </citation>
    <scope>NUCLEOTIDE SEQUENCE [LARGE SCALE GENOMIC DNA]</scope>
    <source>
        <strain evidence="3">WP3 / JCM 13877</strain>
    </source>
</reference>
<dbReference type="HOGENOM" id="CLU_1097919_0_0_6"/>
<accession>B8CII2</accession>
<dbReference type="EMBL" id="CP000472">
    <property type="protein sequence ID" value="ACJ27458.1"/>
    <property type="molecule type" value="Genomic_DNA"/>
</dbReference>
<feature type="signal peptide" evidence="1">
    <location>
        <begin position="1"/>
        <end position="24"/>
    </location>
</feature>
<dbReference type="SUPFAM" id="SSF49503">
    <property type="entry name" value="Cupredoxins"/>
    <property type="match status" value="1"/>
</dbReference>
<evidence type="ECO:0000256" key="1">
    <source>
        <dbReference type="SAM" id="SignalP"/>
    </source>
</evidence>
<dbReference type="eggNOG" id="ENOG50340X5">
    <property type="taxonomic scope" value="Bacteria"/>
</dbReference>
<protein>
    <recommendedName>
        <fullName evidence="4">Orphan protein</fullName>
    </recommendedName>
</protein>
<proteinExistence type="predicted"/>
<gene>
    <name evidence="2" type="ordered locus">swp_0639</name>
</gene>
<dbReference type="Proteomes" id="UP000000753">
    <property type="component" value="Chromosome"/>
</dbReference>
<dbReference type="Pfam" id="PF08985">
    <property type="entry name" value="DP-EP"/>
    <property type="match status" value="1"/>
</dbReference>
<evidence type="ECO:0000313" key="3">
    <source>
        <dbReference type="Proteomes" id="UP000000753"/>
    </source>
</evidence>
<feature type="chain" id="PRO_5002869571" description="Orphan protein" evidence="1">
    <location>
        <begin position="25"/>
        <end position="253"/>
    </location>
</feature>
<keyword evidence="3" id="KW-1185">Reference proteome</keyword>
<evidence type="ECO:0008006" key="4">
    <source>
        <dbReference type="Google" id="ProtNLM"/>
    </source>
</evidence>
<dbReference type="InterPro" id="IPR008972">
    <property type="entry name" value="Cupredoxin"/>
</dbReference>
<name>B8CII2_SHEPW</name>
<organism evidence="2 3">
    <name type="scientific">Shewanella piezotolerans (strain WP3 / JCM 13877)</name>
    <dbReference type="NCBI Taxonomy" id="225849"/>
    <lineage>
        <taxon>Bacteria</taxon>
        <taxon>Pseudomonadati</taxon>
        <taxon>Pseudomonadota</taxon>
        <taxon>Gammaproteobacteria</taxon>
        <taxon>Alteromonadales</taxon>
        <taxon>Shewanellaceae</taxon>
        <taxon>Shewanella</taxon>
    </lineage>
</organism>